<keyword evidence="2" id="KW-0121">Carboxypeptidase</keyword>
<dbReference type="EMBL" id="JACCFM010000001">
    <property type="protein sequence ID" value="NYJ19335.1"/>
    <property type="molecule type" value="Genomic_DNA"/>
</dbReference>
<dbReference type="EC" id="3.4.16.4" evidence="2"/>
<dbReference type="GO" id="GO:0009002">
    <property type="term" value="F:serine-type D-Ala-D-Ala carboxypeptidase activity"/>
    <property type="evidence" value="ECO:0007669"/>
    <property type="project" value="UniProtKB-EC"/>
</dbReference>
<dbReference type="Gene3D" id="3.40.710.10">
    <property type="entry name" value="DD-peptidase/beta-lactamase superfamily"/>
    <property type="match status" value="1"/>
</dbReference>
<dbReference type="InterPro" id="IPR012338">
    <property type="entry name" value="Beta-lactam/transpept-like"/>
</dbReference>
<proteinExistence type="predicted"/>
<evidence type="ECO:0000313" key="2">
    <source>
        <dbReference type="EMBL" id="NYJ19335.1"/>
    </source>
</evidence>
<comment type="caution">
    <text evidence="2">The sequence shown here is derived from an EMBL/GenBank/DDBJ whole genome shotgun (WGS) entry which is preliminary data.</text>
</comment>
<dbReference type="PANTHER" id="PTHR21581:SF33">
    <property type="entry name" value="D-ALANYL-D-ALANINE CARBOXYPEPTIDASE DACB"/>
    <property type="match status" value="1"/>
</dbReference>
<accession>A0A7Z0ECZ4</accession>
<evidence type="ECO:0000313" key="3">
    <source>
        <dbReference type="Proteomes" id="UP000537260"/>
    </source>
</evidence>
<dbReference type="Proteomes" id="UP000537260">
    <property type="component" value="Unassembled WGS sequence"/>
</dbReference>
<organism evidence="2 3">
    <name type="scientific">Glaciibacter psychrotolerans</name>
    <dbReference type="NCBI Taxonomy" id="670054"/>
    <lineage>
        <taxon>Bacteria</taxon>
        <taxon>Bacillati</taxon>
        <taxon>Actinomycetota</taxon>
        <taxon>Actinomycetes</taxon>
        <taxon>Micrococcales</taxon>
        <taxon>Microbacteriaceae</taxon>
        <taxon>Glaciibacter</taxon>
    </lineage>
</organism>
<sequence>MPLSRRQIYRRRRTVFFGGFLVVLGVVIYGVSTGVATLPAAAASLTEPAPLTQPAAAPAWPGFGSGAIGAVGFDGVLAASGGTGPVPIASITKTVTALVILEAKPLAAGEAGPTVRFTDADVDIYYDTIAENGSSAPVVAGMELTEREALEAMLLPSANNYAESLAIWAYGSVDSYLAAASTWIAAHGLTGTTIVDTSGLSPDSVSTPADLVEIGKLVRAAPALAEIVSMKTAVLPTIGTVSNTNKLLGDFGVDGIKTGTTDEAGACLLFSADVTVGNKTVTLVGVMLGGETHPELNQAVSALIESAKAGFHEVELTTAGTSIGSYSTAWGQSAHAVTATDASALVWSDTPITTRAQAQPMRVGSTGAEVGTLDFVVGTRTITVPLVLRGALTDPGAGWRFSHPGELF</sequence>
<dbReference type="AlphaFoldDB" id="A0A7Z0ECZ4"/>
<dbReference type="RefSeq" id="WP_218868817.1">
    <property type="nucleotide sequence ID" value="NZ_JACCFM010000001.1"/>
</dbReference>
<keyword evidence="3" id="KW-1185">Reference proteome</keyword>
<reference evidence="2 3" key="1">
    <citation type="submission" date="2020-07" db="EMBL/GenBank/DDBJ databases">
        <title>Sequencing the genomes of 1000 actinobacteria strains.</title>
        <authorList>
            <person name="Klenk H.-P."/>
        </authorList>
    </citation>
    <scope>NUCLEOTIDE SEQUENCE [LARGE SCALE GENOMIC DNA]</scope>
    <source>
        <strain evidence="2 3">LI1</strain>
    </source>
</reference>
<keyword evidence="2" id="KW-0378">Hydrolase</keyword>
<protein>
    <submittedName>
        <fullName evidence="2">D-alanyl-D-alanine carboxypeptidase (Penicillin-binding protein 5/6)</fullName>
        <ecNumber evidence="2">3.4.16.4</ecNumber>
    </submittedName>
</protein>
<keyword evidence="2" id="KW-0645">Protease</keyword>
<dbReference type="GO" id="GO:0006508">
    <property type="term" value="P:proteolysis"/>
    <property type="evidence" value="ECO:0007669"/>
    <property type="project" value="InterPro"/>
</dbReference>
<dbReference type="PANTHER" id="PTHR21581">
    <property type="entry name" value="D-ALANYL-D-ALANINE CARBOXYPEPTIDASE"/>
    <property type="match status" value="1"/>
</dbReference>
<dbReference type="Pfam" id="PF00768">
    <property type="entry name" value="Peptidase_S11"/>
    <property type="match status" value="1"/>
</dbReference>
<evidence type="ECO:0000259" key="1">
    <source>
        <dbReference type="Pfam" id="PF00768"/>
    </source>
</evidence>
<feature type="domain" description="Peptidase S11 D-alanyl-D-alanine carboxypeptidase A N-terminal" evidence="1">
    <location>
        <begin position="76"/>
        <end position="281"/>
    </location>
</feature>
<dbReference type="SUPFAM" id="SSF56601">
    <property type="entry name" value="beta-lactamase/transpeptidase-like"/>
    <property type="match status" value="1"/>
</dbReference>
<dbReference type="InterPro" id="IPR001967">
    <property type="entry name" value="Peptidase_S11_N"/>
</dbReference>
<gene>
    <name evidence="2" type="ORF">HNR05_001126</name>
</gene>
<name>A0A7Z0ECZ4_9MICO</name>